<evidence type="ECO:0000313" key="1">
    <source>
        <dbReference type="EMBL" id="CAK9257327.1"/>
    </source>
</evidence>
<organism evidence="1 2">
    <name type="scientific">Sphagnum jensenii</name>
    <dbReference type="NCBI Taxonomy" id="128206"/>
    <lineage>
        <taxon>Eukaryota</taxon>
        <taxon>Viridiplantae</taxon>
        <taxon>Streptophyta</taxon>
        <taxon>Embryophyta</taxon>
        <taxon>Bryophyta</taxon>
        <taxon>Sphagnophytina</taxon>
        <taxon>Sphagnopsida</taxon>
        <taxon>Sphagnales</taxon>
        <taxon>Sphagnaceae</taxon>
        <taxon>Sphagnum</taxon>
    </lineage>
</organism>
<keyword evidence="2" id="KW-1185">Reference proteome</keyword>
<evidence type="ECO:0000313" key="2">
    <source>
        <dbReference type="Proteomes" id="UP001497444"/>
    </source>
</evidence>
<proteinExistence type="predicted"/>
<protein>
    <submittedName>
        <fullName evidence="1">Uncharacterized protein</fullName>
    </submittedName>
</protein>
<sequence>TKQHIRNFFGGLGTILCGDCQFVFWEFLTPFILGGCNFFISNPFSMIVSVLDVPREGVQILLGHQKQQSPPFEACPKCLSNQGKLIAKGERNGRMFTLDVNMHEVNSMLFTHGKGAGDIGIWHKRVGH</sequence>
<feature type="non-terminal residue" evidence="1">
    <location>
        <position position="128"/>
    </location>
</feature>
<dbReference type="Proteomes" id="UP001497444">
    <property type="component" value="Chromosome 10"/>
</dbReference>
<accession>A0ABP0VT28</accession>
<reference evidence="1" key="1">
    <citation type="submission" date="2024-02" db="EMBL/GenBank/DDBJ databases">
        <authorList>
            <consortium name="ELIXIR-Norway"/>
            <consortium name="Elixir Norway"/>
        </authorList>
    </citation>
    <scope>NUCLEOTIDE SEQUENCE</scope>
</reference>
<gene>
    <name evidence="1" type="ORF">CSSPJE1EN1_LOCUS2805</name>
</gene>
<name>A0ABP0VT28_9BRYO</name>
<feature type="non-terminal residue" evidence="1">
    <location>
        <position position="1"/>
    </location>
</feature>
<dbReference type="EMBL" id="OZ020105">
    <property type="protein sequence ID" value="CAK9257327.1"/>
    <property type="molecule type" value="Genomic_DNA"/>
</dbReference>